<dbReference type="InterPro" id="IPR022221">
    <property type="entry name" value="TypeIII_RM_meth"/>
</dbReference>
<sequence length="641" mass="73683">MDLNNPHTKFFKELAHCLAPLDQQLVNANNYVQRSVVIDRIQTNDQEVIKAIIHNDYLRKNFTSDVNGTLVFNSAEFITALRQREYSYDGETRYRNFIGLTIDRRPIDDYAQENVELDFPYKDTVLKAGMSTTDVKHSNEPYLNKIIAKDEIIALTEPKAFCNTKQYGDIDPQQPNLLIKGNNLIALNSLASRYTNKIKLIYMDVPYYFKENKETDTFAYNSNFKLSTWLTFMENRLQAAFELLQDDGSIWIHVGEDGMHYLKVLCDQIFGVDRFVGTLPRKTRSGKSDVPFNFSQDFDWILVYTKTTNSDTAIVGRRVNRKYYETPDFPGRKWRTADLSKQTTTAERPNSDFTMVNPKTGKKYPVNPNRSWAVTKDTFQEYYDAGGIGFPDDYDFMKGEKPFRRVFKDEDDKKKKSSVASDLLLKDFIKTLMNNAKTTKKDEFVKKQEFNYAKPEELMKAIISVTTDEGDLVMDCFSGSGTTAAVAHKMNRHYIAVEQIDNQLKLSEQRLINIINGQDKGGITKEVGWKQGGGFIYTELANKRTKLIDQVNVANSVDDVWKLIRNLKANDYQLNIQLSNLYQNNELVDLAAVKQAVVDILEPTQLYVQAANVNDPDEEIAPVDRQFTHDFYAGKELKINE</sequence>
<evidence type="ECO:0000313" key="7">
    <source>
        <dbReference type="EMBL" id="MRH80284.1"/>
    </source>
</evidence>
<dbReference type="GO" id="GO:0032259">
    <property type="term" value="P:methylation"/>
    <property type="evidence" value="ECO:0007669"/>
    <property type="project" value="UniProtKB-KW"/>
</dbReference>
<evidence type="ECO:0000256" key="4">
    <source>
        <dbReference type="SAM" id="MobiDB-lite"/>
    </source>
</evidence>
<dbReference type="InterPro" id="IPR002941">
    <property type="entry name" value="DNA_methylase_N4/N6"/>
</dbReference>
<dbReference type="Pfam" id="PF01555">
    <property type="entry name" value="N6_N4_Mtase"/>
    <property type="match status" value="1"/>
</dbReference>
<dbReference type="GO" id="GO:0009307">
    <property type="term" value="P:DNA restriction-modification system"/>
    <property type="evidence" value="ECO:0007669"/>
    <property type="project" value="UniProtKB-KW"/>
</dbReference>
<keyword evidence="1 7" id="KW-0489">Methyltransferase</keyword>
<feature type="region of interest" description="Disordered" evidence="4">
    <location>
        <begin position="339"/>
        <end position="360"/>
    </location>
</feature>
<accession>A0A7X2KJ49</accession>
<dbReference type="GO" id="GO:0008170">
    <property type="term" value="F:N-methyltransferase activity"/>
    <property type="evidence" value="ECO:0007669"/>
    <property type="project" value="InterPro"/>
</dbReference>
<dbReference type="InterPro" id="IPR001091">
    <property type="entry name" value="RM_Methyltransferase"/>
</dbReference>
<gene>
    <name evidence="7" type="ORF">GIX77_05810</name>
</gene>
<dbReference type="Gene3D" id="3.40.50.150">
    <property type="entry name" value="Vaccinia Virus protein VP39"/>
    <property type="match status" value="1"/>
</dbReference>
<evidence type="ECO:0000256" key="1">
    <source>
        <dbReference type="ARBA" id="ARBA00022603"/>
    </source>
</evidence>
<feature type="domain" description="Type III restriction/modification enzyme methylation subunit" evidence="6">
    <location>
        <begin position="45"/>
        <end position="100"/>
    </location>
</feature>
<protein>
    <submittedName>
        <fullName evidence="7">Site-specific DNA-methyltransferase</fullName>
    </submittedName>
</protein>
<dbReference type="SUPFAM" id="SSF53335">
    <property type="entry name" value="S-adenosyl-L-methionine-dependent methyltransferases"/>
    <property type="match status" value="1"/>
</dbReference>
<feature type="compositionally biased region" description="Polar residues" evidence="4">
    <location>
        <begin position="339"/>
        <end position="354"/>
    </location>
</feature>
<feature type="domain" description="DNA methylase N-4/N-6" evidence="5">
    <location>
        <begin position="198"/>
        <end position="507"/>
    </location>
</feature>
<reference evidence="7 8" key="1">
    <citation type="submission" date="2019-11" db="EMBL/GenBank/DDBJ databases">
        <title>Draft genome sequence of 12 host-associated Lactobacillus reuteri rodent strains.</title>
        <authorList>
            <person name="Zhang S."/>
            <person name="Ozcam M."/>
            <person name="Van Pijkeren J.P."/>
        </authorList>
    </citation>
    <scope>NUCLEOTIDE SEQUENCE [LARGE SCALE GENOMIC DNA]</scope>
    <source>
        <strain evidence="7 8">CR</strain>
    </source>
</reference>
<keyword evidence="2 7" id="KW-0808">Transferase</keyword>
<keyword evidence="3" id="KW-0680">Restriction system</keyword>
<dbReference type="Proteomes" id="UP000470878">
    <property type="component" value="Unassembled WGS sequence"/>
</dbReference>
<evidence type="ECO:0000256" key="3">
    <source>
        <dbReference type="ARBA" id="ARBA00022747"/>
    </source>
</evidence>
<dbReference type="RefSeq" id="WP_153703017.1">
    <property type="nucleotide sequence ID" value="NZ_WJMX01000006.1"/>
</dbReference>
<evidence type="ECO:0000256" key="2">
    <source>
        <dbReference type="ARBA" id="ARBA00022679"/>
    </source>
</evidence>
<evidence type="ECO:0000313" key="8">
    <source>
        <dbReference type="Proteomes" id="UP000470878"/>
    </source>
</evidence>
<dbReference type="Pfam" id="PF12564">
    <property type="entry name" value="TypeIII_RM_meth"/>
    <property type="match status" value="1"/>
</dbReference>
<comment type="caution">
    <text evidence="7">The sequence shown here is derived from an EMBL/GenBank/DDBJ whole genome shotgun (WGS) entry which is preliminary data.</text>
</comment>
<organism evidence="7 8">
    <name type="scientific">Limosilactobacillus reuteri</name>
    <name type="common">Lactobacillus reuteri</name>
    <dbReference type="NCBI Taxonomy" id="1598"/>
    <lineage>
        <taxon>Bacteria</taxon>
        <taxon>Bacillati</taxon>
        <taxon>Bacillota</taxon>
        <taxon>Bacilli</taxon>
        <taxon>Lactobacillales</taxon>
        <taxon>Lactobacillaceae</taxon>
        <taxon>Limosilactobacillus</taxon>
    </lineage>
</organism>
<name>A0A7X2KJ49_LIMRT</name>
<proteinExistence type="predicted"/>
<dbReference type="AlphaFoldDB" id="A0A7X2KJ49"/>
<evidence type="ECO:0000259" key="5">
    <source>
        <dbReference type="Pfam" id="PF01555"/>
    </source>
</evidence>
<dbReference type="GO" id="GO:0003677">
    <property type="term" value="F:DNA binding"/>
    <property type="evidence" value="ECO:0007669"/>
    <property type="project" value="InterPro"/>
</dbReference>
<dbReference type="InterPro" id="IPR029063">
    <property type="entry name" value="SAM-dependent_MTases_sf"/>
</dbReference>
<evidence type="ECO:0000259" key="6">
    <source>
        <dbReference type="Pfam" id="PF12564"/>
    </source>
</evidence>
<dbReference type="PRINTS" id="PR00508">
    <property type="entry name" value="S21N4MTFRASE"/>
</dbReference>
<dbReference type="EMBL" id="WJMX01000006">
    <property type="protein sequence ID" value="MRH80284.1"/>
    <property type="molecule type" value="Genomic_DNA"/>
</dbReference>